<evidence type="ECO:0000313" key="3">
    <source>
        <dbReference type="Proteomes" id="UP000230709"/>
    </source>
</evidence>
<dbReference type="GO" id="GO:0004792">
    <property type="term" value="F:thiosulfate-cyanide sulfurtransferase activity"/>
    <property type="evidence" value="ECO:0007669"/>
    <property type="project" value="TreeGrafter"/>
</dbReference>
<dbReference type="Pfam" id="PF00581">
    <property type="entry name" value="Rhodanese"/>
    <property type="match status" value="1"/>
</dbReference>
<evidence type="ECO:0000259" key="1">
    <source>
        <dbReference type="PROSITE" id="PS50206"/>
    </source>
</evidence>
<dbReference type="RefSeq" id="WP_003611258.1">
    <property type="nucleotide sequence ID" value="NZ_ADVE02000001.1"/>
</dbReference>
<dbReference type="EMBL" id="CP023737">
    <property type="protein sequence ID" value="ATQ66498.1"/>
    <property type="molecule type" value="Genomic_DNA"/>
</dbReference>
<dbReference type="PANTHER" id="PTHR44086">
    <property type="entry name" value="THIOSULFATE SULFURTRANSFERASE RDL2, MITOCHONDRIAL-RELATED"/>
    <property type="match status" value="1"/>
</dbReference>
<dbReference type="PANTHER" id="PTHR44086:SF10">
    <property type="entry name" value="THIOSULFATE SULFURTRANSFERASE_RHODANESE-LIKE DOMAIN-CONTAINING PROTEIN 3"/>
    <property type="match status" value="1"/>
</dbReference>
<sequence length="106" mass="11325">MTNGVPGTIDHEDFVRVVEDRSCHIIDVREPNEYAAGHIPGAENKPLSRFSPDADLPRGEPIVLVCQAGGRSAKALKAAQDAGFSDIRHYAPGTGGWRSRGGALDM</sequence>
<dbReference type="AlphaFoldDB" id="A0A2D2CUT2"/>
<dbReference type="PROSITE" id="PS50206">
    <property type="entry name" value="RHODANESE_3"/>
    <property type="match status" value="1"/>
</dbReference>
<proteinExistence type="predicted"/>
<protein>
    <submittedName>
        <fullName evidence="2">Rhodanese-like domain-containing protein</fullName>
    </submittedName>
</protein>
<reference evidence="3" key="1">
    <citation type="submission" date="2017-10" db="EMBL/GenBank/DDBJ databases">
        <title>Completed PacBio SMRT sequence of Methylosinus trichosporium OB3b reveals presence of a third large plasmid.</title>
        <authorList>
            <person name="Charles T.C."/>
            <person name="Lynch M.D.J."/>
            <person name="Heil J.R."/>
            <person name="Cheng J."/>
        </authorList>
    </citation>
    <scope>NUCLEOTIDE SEQUENCE [LARGE SCALE GENOMIC DNA]</scope>
    <source>
        <strain evidence="3">OB3b</strain>
    </source>
</reference>
<dbReference type="CDD" id="cd00158">
    <property type="entry name" value="RHOD"/>
    <property type="match status" value="1"/>
</dbReference>
<accession>A0A2D2CUT2</accession>
<keyword evidence="3" id="KW-1185">Reference proteome</keyword>
<dbReference type="InterPro" id="IPR036873">
    <property type="entry name" value="Rhodanese-like_dom_sf"/>
</dbReference>
<dbReference type="STRING" id="595536.GCA_000178815_00891"/>
<gene>
    <name evidence="2" type="ORF">CQW49_00260</name>
</gene>
<dbReference type="InterPro" id="IPR001763">
    <property type="entry name" value="Rhodanese-like_dom"/>
</dbReference>
<name>A0A2D2CUT2_METT3</name>
<organism evidence="2 3">
    <name type="scientific">Methylosinus trichosporium (strain ATCC 35070 / NCIMB 11131 / UNIQEM 75 / OB3b)</name>
    <dbReference type="NCBI Taxonomy" id="595536"/>
    <lineage>
        <taxon>Bacteria</taxon>
        <taxon>Pseudomonadati</taxon>
        <taxon>Pseudomonadota</taxon>
        <taxon>Alphaproteobacteria</taxon>
        <taxon>Hyphomicrobiales</taxon>
        <taxon>Methylocystaceae</taxon>
        <taxon>Methylosinus</taxon>
    </lineage>
</organism>
<dbReference type="Proteomes" id="UP000230709">
    <property type="component" value="Chromosome"/>
</dbReference>
<dbReference type="SUPFAM" id="SSF52821">
    <property type="entry name" value="Rhodanese/Cell cycle control phosphatase"/>
    <property type="match status" value="1"/>
</dbReference>
<dbReference type="SMART" id="SM00450">
    <property type="entry name" value="RHOD"/>
    <property type="match status" value="1"/>
</dbReference>
<feature type="domain" description="Rhodanese" evidence="1">
    <location>
        <begin position="19"/>
        <end position="106"/>
    </location>
</feature>
<dbReference type="KEGG" id="mtw:CQW49_00260"/>
<evidence type="ECO:0000313" key="2">
    <source>
        <dbReference type="EMBL" id="ATQ66498.1"/>
    </source>
</evidence>
<dbReference type="Gene3D" id="3.40.250.10">
    <property type="entry name" value="Rhodanese-like domain"/>
    <property type="match status" value="1"/>
</dbReference>